<feature type="domain" description="Endoribonuclease YicC-like N-terminal" evidence="1">
    <location>
        <begin position="1"/>
        <end position="52"/>
    </location>
</feature>
<name>A0A7V2AVD5_UNCEI</name>
<reference evidence="2" key="1">
    <citation type="journal article" date="2020" name="mSystems">
        <title>Genome- and Community-Level Interaction Insights into Carbon Utilization and Element Cycling Functions of Hydrothermarchaeota in Hydrothermal Sediment.</title>
        <authorList>
            <person name="Zhou Z."/>
            <person name="Liu Y."/>
            <person name="Xu W."/>
            <person name="Pan J."/>
            <person name="Luo Z.H."/>
            <person name="Li M."/>
        </authorList>
    </citation>
    <scope>NUCLEOTIDE SEQUENCE [LARGE SCALE GENOMIC DNA]</scope>
    <source>
        <strain evidence="2">SpSt-1233</strain>
    </source>
</reference>
<dbReference type="AlphaFoldDB" id="A0A7V2AVD5"/>
<organism evidence="2">
    <name type="scientific">Eiseniibacteriota bacterium</name>
    <dbReference type="NCBI Taxonomy" id="2212470"/>
    <lineage>
        <taxon>Bacteria</taxon>
        <taxon>Candidatus Eiseniibacteriota</taxon>
    </lineage>
</organism>
<feature type="non-terminal residue" evidence="2">
    <location>
        <position position="53"/>
    </location>
</feature>
<evidence type="ECO:0000259" key="1">
    <source>
        <dbReference type="Pfam" id="PF03755"/>
    </source>
</evidence>
<comment type="caution">
    <text evidence="2">The sequence shown here is derived from an EMBL/GenBank/DDBJ whole genome shotgun (WGS) entry which is preliminary data.</text>
</comment>
<dbReference type="EMBL" id="DSEC01000416">
    <property type="protein sequence ID" value="HER43975.1"/>
    <property type="molecule type" value="Genomic_DNA"/>
</dbReference>
<dbReference type="InterPro" id="IPR013527">
    <property type="entry name" value="YicC-like_N"/>
</dbReference>
<accession>A0A7V2AVD5</accession>
<evidence type="ECO:0000313" key="2">
    <source>
        <dbReference type="EMBL" id="HER43975.1"/>
    </source>
</evidence>
<dbReference type="Proteomes" id="UP000886069">
    <property type="component" value="Unassembled WGS sequence"/>
</dbReference>
<proteinExistence type="predicted"/>
<gene>
    <name evidence="2" type="ORF">ENO08_05900</name>
</gene>
<protein>
    <submittedName>
        <fullName evidence="2">YicC family protein</fullName>
    </submittedName>
</protein>
<dbReference type="Pfam" id="PF03755">
    <property type="entry name" value="YicC-like_N"/>
    <property type="match status" value="1"/>
</dbReference>
<sequence>MQSMTGYGRGEARVGEGTVRVEVRTVNHRFLEFTTRIPRSLYGREKEIERIAR</sequence>